<gene>
    <name evidence="2" type="ORF">BACCIP111895_02694</name>
</gene>
<feature type="compositionally biased region" description="Basic and acidic residues" evidence="1">
    <location>
        <begin position="220"/>
        <end position="237"/>
    </location>
</feature>
<dbReference type="EMBL" id="CALBWS010000017">
    <property type="protein sequence ID" value="CAH2715510.1"/>
    <property type="molecule type" value="Genomic_DNA"/>
</dbReference>
<evidence type="ECO:0000313" key="2">
    <source>
        <dbReference type="EMBL" id="CAH2715510.1"/>
    </source>
</evidence>
<keyword evidence="3" id="KW-1185">Reference proteome</keyword>
<reference evidence="2" key="1">
    <citation type="submission" date="2022-04" db="EMBL/GenBank/DDBJ databases">
        <authorList>
            <person name="Criscuolo A."/>
        </authorList>
    </citation>
    <scope>NUCLEOTIDE SEQUENCE</scope>
    <source>
        <strain evidence="2">CIP111895</strain>
    </source>
</reference>
<organism evidence="2 3">
    <name type="scientific">Neobacillus rhizosphaerae</name>
    <dbReference type="NCBI Taxonomy" id="2880965"/>
    <lineage>
        <taxon>Bacteria</taxon>
        <taxon>Bacillati</taxon>
        <taxon>Bacillota</taxon>
        <taxon>Bacilli</taxon>
        <taxon>Bacillales</taxon>
        <taxon>Bacillaceae</taxon>
        <taxon>Neobacillus</taxon>
    </lineage>
</organism>
<dbReference type="Proteomes" id="UP000838308">
    <property type="component" value="Unassembled WGS sequence"/>
</dbReference>
<accession>A0ABM9ETJ1</accession>
<dbReference type="RefSeq" id="WP_248735792.1">
    <property type="nucleotide sequence ID" value="NZ_CALBWS010000017.1"/>
</dbReference>
<name>A0ABM9ETJ1_9BACI</name>
<evidence type="ECO:0000256" key="1">
    <source>
        <dbReference type="SAM" id="MobiDB-lite"/>
    </source>
</evidence>
<feature type="region of interest" description="Disordered" evidence="1">
    <location>
        <begin position="220"/>
        <end position="246"/>
    </location>
</feature>
<evidence type="ECO:0000313" key="3">
    <source>
        <dbReference type="Proteomes" id="UP000838308"/>
    </source>
</evidence>
<evidence type="ECO:0008006" key="4">
    <source>
        <dbReference type="Google" id="ProtNLM"/>
    </source>
</evidence>
<protein>
    <recommendedName>
        <fullName evidence="4">Polyhydroxyalkanoate biosynthesis repressor PhaR</fullName>
    </recommendedName>
</protein>
<sequence length="246" mass="28336">MATGKTYDPFAGYKLVSEMWEKQLNGLLYKLTDNKEFVQTANIGLDAYSRYLERLRKNQELIAAFMNIPTKKDVANVAKLSIQVEEKMDILEEQIWNLQEGLSSLNKGNLEMFQETVKIVTQMKTEFQKMAREVSETKNMKADLQELRQGLVDMKIIQVNIQELRKEIDGIKSIKVDIKQLNDSKESNHFQSDIQELKLGVAEISNMKTDLAAMKSLIEKDKQKKKKEPEKEQDKELVLTGVSKSK</sequence>
<comment type="caution">
    <text evidence="2">The sequence shown here is derived from an EMBL/GenBank/DDBJ whole genome shotgun (WGS) entry which is preliminary data.</text>
</comment>
<proteinExistence type="predicted"/>